<dbReference type="PANTHER" id="PTHR10067:SF9">
    <property type="entry name" value="PHOSPHATIDYLSERINE DECARBOXYLASE FAMILY PROTEIN (AFU_ORTHOLOGUE AFUA_7G01730)"/>
    <property type="match status" value="1"/>
</dbReference>
<proteinExistence type="predicted"/>
<dbReference type="InterPro" id="IPR003817">
    <property type="entry name" value="PS_Dcarbxylase"/>
</dbReference>
<evidence type="ECO:0000313" key="5">
    <source>
        <dbReference type="Proteomes" id="UP000541154"/>
    </source>
</evidence>
<dbReference type="AlphaFoldDB" id="A0A8H6E8V9"/>
<keyword evidence="5" id="KW-1185">Reference proteome</keyword>
<keyword evidence="2" id="KW-0456">Lyase</keyword>
<dbReference type="Pfam" id="PF02666">
    <property type="entry name" value="PS_Dcarbxylase"/>
    <property type="match status" value="1"/>
</dbReference>
<reference evidence="4 5" key="1">
    <citation type="submission" date="2019-04" db="EMBL/GenBank/DDBJ databases">
        <title>Aspergillus burnettii sp. nov., novel species from soil in southeast Queensland.</title>
        <authorList>
            <person name="Gilchrist C.L.M."/>
            <person name="Pitt J.I."/>
            <person name="Lange L."/>
            <person name="Lacey H.J."/>
            <person name="Vuong D."/>
            <person name="Midgley D.J."/>
            <person name="Greenfield P."/>
            <person name="Bradbury M."/>
            <person name="Lacey E."/>
            <person name="Busk P.K."/>
            <person name="Pilgaard B."/>
            <person name="Chooi Y.H."/>
            <person name="Piggott A.M."/>
        </authorList>
    </citation>
    <scope>NUCLEOTIDE SEQUENCE [LARGE SCALE GENOMIC DNA]</scope>
    <source>
        <strain evidence="4 5">FRR 5400</strain>
    </source>
</reference>
<organism evidence="4 5">
    <name type="scientific">Petromyces alliaceus</name>
    <name type="common">Aspergillus alliaceus</name>
    <dbReference type="NCBI Taxonomy" id="209559"/>
    <lineage>
        <taxon>Eukaryota</taxon>
        <taxon>Fungi</taxon>
        <taxon>Dikarya</taxon>
        <taxon>Ascomycota</taxon>
        <taxon>Pezizomycotina</taxon>
        <taxon>Eurotiomycetes</taxon>
        <taxon>Eurotiomycetidae</taxon>
        <taxon>Eurotiales</taxon>
        <taxon>Aspergillaceae</taxon>
        <taxon>Aspergillus</taxon>
        <taxon>Aspergillus subgen. Circumdati</taxon>
    </lineage>
</organism>
<evidence type="ECO:0000259" key="3">
    <source>
        <dbReference type="Pfam" id="PF12588"/>
    </source>
</evidence>
<accession>A0A8H6E8V9</accession>
<dbReference type="GO" id="GO:0005739">
    <property type="term" value="C:mitochondrion"/>
    <property type="evidence" value="ECO:0007669"/>
    <property type="project" value="TreeGrafter"/>
</dbReference>
<dbReference type="InterPro" id="IPR022237">
    <property type="entry name" value="PsiD-like"/>
</dbReference>
<dbReference type="EMBL" id="SPNV01000062">
    <property type="protein sequence ID" value="KAF5862923.1"/>
    <property type="molecule type" value="Genomic_DNA"/>
</dbReference>
<sequence>MASHRERKRDSYGKEFPHWDLLGLHRQPLLNFTFTTSKLSFSFITSQVNLFPPTELRRASPHFTMISTIFGFLNQTDNDVRDEWLSDLLKEADQSPDNLQPVLREFQLLIESNPRIYMLFQSMFQQAHENAPVRNRRHEVQDYQQMLRVLNHVITHAPPCIGKLAGVPMLGVFRYALPTVSGYAAFIDPEVNSMLKKVLDVWGEFLSSSESVSVLTTSSTGWFGTEAIRKLTSTANVGGTTYAFDELYICDPNAPHYGFPSWDAFFTRTFRENIRPVASPEDDTVIANACESRPFTLGRNVKARDNFWIKGQTYSLVDMLGAGFPDSFIGGTIYQGYLDSFSYHRWHAPVSGKVVKTYTIGGTYLSTVGAMHRDDPHPNEGSQVDYQVYLSAMATRAVILIQTDNPDIGLVGFLGIGMVEISTCEITVKEGEYVKKGDQIGMFHYGGSSHCVIFQKGVNVTGFPEIGRKENVPVRGKLAVVTP</sequence>
<dbReference type="Pfam" id="PF12588">
    <property type="entry name" value="PSDC"/>
    <property type="match status" value="1"/>
</dbReference>
<evidence type="ECO:0000313" key="4">
    <source>
        <dbReference type="EMBL" id="KAF5862923.1"/>
    </source>
</evidence>
<gene>
    <name evidence="4" type="ORF">ETB97_010964</name>
</gene>
<protein>
    <recommendedName>
        <fullName evidence="3">L-tryptophan decarboxylase PsiD-like domain-containing protein</fullName>
    </recommendedName>
</protein>
<dbReference type="Proteomes" id="UP000541154">
    <property type="component" value="Unassembled WGS sequence"/>
</dbReference>
<dbReference type="GO" id="GO:0004609">
    <property type="term" value="F:phosphatidylserine decarboxylase activity"/>
    <property type="evidence" value="ECO:0007669"/>
    <property type="project" value="InterPro"/>
</dbReference>
<evidence type="ECO:0000256" key="1">
    <source>
        <dbReference type="ARBA" id="ARBA00022793"/>
    </source>
</evidence>
<dbReference type="GO" id="GO:0006646">
    <property type="term" value="P:phosphatidylethanolamine biosynthetic process"/>
    <property type="evidence" value="ECO:0007669"/>
    <property type="project" value="TreeGrafter"/>
</dbReference>
<name>A0A8H6E8V9_PETAA</name>
<keyword evidence="1" id="KW-0210">Decarboxylase</keyword>
<feature type="domain" description="L-tryptophan decarboxylase PsiD-like" evidence="3">
    <location>
        <begin position="100"/>
        <end position="230"/>
    </location>
</feature>
<dbReference type="PANTHER" id="PTHR10067">
    <property type="entry name" value="PHOSPHATIDYLSERINE DECARBOXYLASE"/>
    <property type="match status" value="1"/>
</dbReference>
<evidence type="ECO:0000256" key="2">
    <source>
        <dbReference type="ARBA" id="ARBA00023239"/>
    </source>
</evidence>
<comment type="caution">
    <text evidence="4">The sequence shown here is derived from an EMBL/GenBank/DDBJ whole genome shotgun (WGS) entry which is preliminary data.</text>
</comment>